<evidence type="ECO:0000313" key="1">
    <source>
        <dbReference type="EMBL" id="MBA2894269.1"/>
    </source>
</evidence>
<comment type="caution">
    <text evidence="1">The sequence shown here is derived from an EMBL/GenBank/DDBJ whole genome shotgun (WGS) entry which is preliminary data.</text>
</comment>
<keyword evidence="2" id="KW-1185">Reference proteome</keyword>
<dbReference type="AlphaFoldDB" id="A0A7W0CNF3"/>
<reference evidence="1 2" key="1">
    <citation type="submission" date="2020-07" db="EMBL/GenBank/DDBJ databases">
        <title>Genomic Encyclopedia of Type Strains, Phase IV (KMG-IV): sequencing the most valuable type-strain genomes for metagenomic binning, comparative biology and taxonomic classification.</title>
        <authorList>
            <person name="Goeker M."/>
        </authorList>
    </citation>
    <scope>NUCLEOTIDE SEQUENCE [LARGE SCALE GENOMIC DNA]</scope>
    <source>
        <strain evidence="1 2">DSM 45533</strain>
    </source>
</reference>
<dbReference type="EMBL" id="JACDUR010000005">
    <property type="protein sequence ID" value="MBA2894269.1"/>
    <property type="molecule type" value="Genomic_DNA"/>
</dbReference>
<organism evidence="1 2">
    <name type="scientific">Nonomuraea soli</name>
    <dbReference type="NCBI Taxonomy" id="1032476"/>
    <lineage>
        <taxon>Bacteria</taxon>
        <taxon>Bacillati</taxon>
        <taxon>Actinomycetota</taxon>
        <taxon>Actinomycetes</taxon>
        <taxon>Streptosporangiales</taxon>
        <taxon>Streptosporangiaceae</taxon>
        <taxon>Nonomuraea</taxon>
    </lineage>
</organism>
<accession>A0A7W0CNF3</accession>
<dbReference type="Proteomes" id="UP000530928">
    <property type="component" value="Unassembled WGS sequence"/>
</dbReference>
<gene>
    <name evidence="1" type="ORF">HNR30_005630</name>
</gene>
<protein>
    <submittedName>
        <fullName evidence="1">NADPH-dependent ferric siderophore reductase</fullName>
    </submittedName>
</protein>
<sequence>MIRVLEPGEHVVAVAVLESDWGEDTAPIPGARRIRRVHRHWAPAASSRLLVDALATLDLPDDVGTAYIAGRGTNRASTRSRDRLVCDRLVCDRLVCDRLVCDRLVCDRLVCDRLVCDRLVCDRLVRERGWPREAIKVNPFWTPGKRGPHP</sequence>
<dbReference type="RefSeq" id="WP_246379216.1">
    <property type="nucleotide sequence ID" value="NZ_BAABAM010000005.1"/>
</dbReference>
<evidence type="ECO:0000313" key="2">
    <source>
        <dbReference type="Proteomes" id="UP000530928"/>
    </source>
</evidence>
<name>A0A7W0CNF3_9ACTN</name>
<proteinExistence type="predicted"/>